<proteinExistence type="predicted"/>
<feature type="non-terminal residue" evidence="1">
    <location>
        <position position="469"/>
    </location>
</feature>
<evidence type="ECO:0000313" key="1">
    <source>
        <dbReference type="EMBL" id="GME51639.1"/>
    </source>
</evidence>
<dbReference type="Proteomes" id="UP001165186">
    <property type="component" value="Unassembled WGS sequence"/>
</dbReference>
<keyword evidence="2" id="KW-1185">Reference proteome</keyword>
<protein>
    <submittedName>
        <fullName evidence="1">Gpi-anchored cell wall organization protein ecm33</fullName>
    </submittedName>
</protein>
<organism evidence="1 2">
    <name type="scientific">Neofusicoccum parvum</name>
    <dbReference type="NCBI Taxonomy" id="310453"/>
    <lineage>
        <taxon>Eukaryota</taxon>
        <taxon>Fungi</taxon>
        <taxon>Dikarya</taxon>
        <taxon>Ascomycota</taxon>
        <taxon>Pezizomycotina</taxon>
        <taxon>Dothideomycetes</taxon>
        <taxon>Dothideomycetes incertae sedis</taxon>
        <taxon>Botryosphaeriales</taxon>
        <taxon>Botryosphaeriaceae</taxon>
        <taxon>Neofusicoccum</taxon>
    </lineage>
</organism>
<reference evidence="1" key="1">
    <citation type="submission" date="2024-09" db="EMBL/GenBank/DDBJ databases">
        <title>Draft Genome Sequences of Neofusicoccum parvum.</title>
        <authorList>
            <person name="Ashida A."/>
            <person name="Camagna M."/>
            <person name="Tanaka A."/>
            <person name="Takemoto D."/>
        </authorList>
    </citation>
    <scope>NUCLEOTIDE SEQUENCE</scope>
    <source>
        <strain evidence="1">PPO83</strain>
    </source>
</reference>
<name>A0ACB5SPL0_9PEZI</name>
<accession>A0ACB5SPL0</accession>
<comment type="caution">
    <text evidence="1">The sequence shown here is derived from an EMBL/GenBank/DDBJ whole genome shotgun (WGS) entry which is preliminary data.</text>
</comment>
<evidence type="ECO:0000313" key="2">
    <source>
        <dbReference type="Proteomes" id="UP001165186"/>
    </source>
</evidence>
<sequence>MLKFRTPGAVLTVGCASLFFQVPASAQGSSSCSTSITISNAADATGVASCTTFTGDITVSPSATGTISLSGVQTLNGNLLVESSPDLSAFSAGDLELVDGYVYLTDLDSLDTLELPKLTSIGDQLRMVNLPALSQAQLGSTLDNCPLVTISGTGLQTLDGLDPSGVTNGFNITSNENLTGNLTMSVKSTRATTQGKITVMYNAPGLSVSLPNLETAQNIDMANLSAVSLPQLTDCYELVLLGNTFQSFSAPKLTSVGNSTTFGILLNDNQGLVDVEFPELVRTGGLTVQNNSRLDTLTMDKLQMTNDAVVLEGAFSNVSFPDLQNVMKFQLQTTSDEFDCSPFERYKDQNVIKDLTCTTASKGNSTSPSPSSTGLSTGAKAGIGVGVAAAVIAVAAVAGFFFYRSRKRSQVKSASNVNDVEEPALEKSATPPAYESVAHLPNPLATGKRDGSQERSSRGPNELEAEPNQ</sequence>
<dbReference type="EMBL" id="BSXG01000178">
    <property type="protein sequence ID" value="GME51639.1"/>
    <property type="molecule type" value="Genomic_DNA"/>
</dbReference>
<gene>
    <name evidence="1" type="primary">g5199</name>
    <name evidence="1" type="ORF">NpPPO83_00005199</name>
</gene>